<evidence type="ECO:0000313" key="2">
    <source>
        <dbReference type="EMBL" id="KAJ7968741.1"/>
    </source>
</evidence>
<dbReference type="Proteomes" id="UP001163823">
    <property type="component" value="Chromosome 5"/>
</dbReference>
<feature type="compositionally biased region" description="Polar residues" evidence="1">
    <location>
        <begin position="407"/>
        <end position="421"/>
    </location>
</feature>
<dbReference type="EMBL" id="JARAOO010000005">
    <property type="protein sequence ID" value="KAJ7968741.1"/>
    <property type="molecule type" value="Genomic_DNA"/>
</dbReference>
<keyword evidence="3" id="KW-1185">Reference proteome</keyword>
<proteinExistence type="predicted"/>
<dbReference type="KEGG" id="qsa:O6P43_012800"/>
<evidence type="ECO:0000313" key="3">
    <source>
        <dbReference type="Proteomes" id="UP001163823"/>
    </source>
</evidence>
<organism evidence="2 3">
    <name type="scientific">Quillaja saponaria</name>
    <name type="common">Soap bark tree</name>
    <dbReference type="NCBI Taxonomy" id="32244"/>
    <lineage>
        <taxon>Eukaryota</taxon>
        <taxon>Viridiplantae</taxon>
        <taxon>Streptophyta</taxon>
        <taxon>Embryophyta</taxon>
        <taxon>Tracheophyta</taxon>
        <taxon>Spermatophyta</taxon>
        <taxon>Magnoliopsida</taxon>
        <taxon>eudicotyledons</taxon>
        <taxon>Gunneridae</taxon>
        <taxon>Pentapetalae</taxon>
        <taxon>rosids</taxon>
        <taxon>fabids</taxon>
        <taxon>Fabales</taxon>
        <taxon>Quillajaceae</taxon>
        <taxon>Quillaja</taxon>
    </lineage>
</organism>
<comment type="caution">
    <text evidence="2">The sequence shown here is derived from an EMBL/GenBank/DDBJ whole genome shotgun (WGS) entry which is preliminary data.</text>
</comment>
<accession>A0AAD7PUJ4</accession>
<dbReference type="PANTHER" id="PTHR34361:SF6">
    <property type="entry name" value="POX DOMAIN-CONTAINING PROTEIN"/>
    <property type="match status" value="1"/>
</dbReference>
<dbReference type="AlphaFoldDB" id="A0AAD7PUJ4"/>
<gene>
    <name evidence="2" type="ORF">O6P43_012800</name>
</gene>
<feature type="compositionally biased region" description="Basic and acidic residues" evidence="1">
    <location>
        <begin position="427"/>
        <end position="442"/>
    </location>
</feature>
<dbReference type="PANTHER" id="PTHR34361">
    <property type="entry name" value="OS08G0157800 PROTEIN"/>
    <property type="match status" value="1"/>
</dbReference>
<evidence type="ECO:0000256" key="1">
    <source>
        <dbReference type="SAM" id="MobiDB-lite"/>
    </source>
</evidence>
<sequence>MKKGIPLTSTSRLSPLAQPFSLDCSNSQPNSNYSGQECHPYSLDYFGSNTSGSLLKSLSNIKVDGEGDSVDFAKLGAYGHHARQSGDGDFDALHGSASDVNSKYSGQECHPYSLDYCGSNTSGSVLNPFSNLKEDGEGDSVGFAKLGAYGPHARQSGTSTTSFPYDISSGTEAKSSFSQYPSVEFQGDGDFGVLHGSASDVMPFNEFALPIYSQHFTGLGYAGLNGLDQSCVKQGKSADYHGILFTKENNGGGSAADENILKKGKSASDGPVGEGSDIVMAKEMQVKSSVTEQIGAESGSYLMLDSEICPFKYSVSSDSGIKMKSAPPIQLSFPPPVVSGSASNANFALDMRSFSQIHSCTNIHNNPDLPEKNYEQAVLNGSSGGSPSILHYNHFSLENSSFTSKRAVNKNGNSSDCNTSAAEVLSAEDKKSSIGEGKENKNGKSVSDDVTDNSLMAKCRLRITSSYFSNIDPDGTKKAVENSSEMYDNESDLDSPCWKGTMASLQSPLEVSGSESSLLLQKELEKCNRLNPMAPQFFPGNTERSNYQGKEFAKDDLSSHKNSALFSVDLSASEHSYDKSIASGLQPLQLRRGITIKCPNNSHEREKEYGSRNETKSSFVLDSPSIIQPSASNGRLLTAVDFEGSLKGNKDSVVSFCPMDHAPSQLSSTVVLTDLIGTLQDVSKSLSASPNVDVQLVVNAMHALSDLLVQNVSNGSDSYNEHRLDMIWHIINNLHMFKTNYIEQSTPILESTRAGIQYCHNKPSELPKSDMQFGERSAGTMAVPHELHYQNDCVRQKCSTVFVKKGLDSFPSCSGVGTVEGNEIVQFQAITESLSESHKADEEMHPQALLYRKLWLDTEAALRSLKYKSYLWHMKTEGVQIRQI</sequence>
<name>A0AAD7PUJ4_QUISA</name>
<feature type="region of interest" description="Disordered" evidence="1">
    <location>
        <begin position="407"/>
        <end position="450"/>
    </location>
</feature>
<protein>
    <submittedName>
        <fullName evidence="2">Endochitinase A-like</fullName>
    </submittedName>
</protein>
<reference evidence="2" key="1">
    <citation type="journal article" date="2023" name="Science">
        <title>Elucidation of the pathway for biosynthesis of saponin adjuvants from the soapbark tree.</title>
        <authorList>
            <person name="Reed J."/>
            <person name="Orme A."/>
            <person name="El-Demerdash A."/>
            <person name="Owen C."/>
            <person name="Martin L.B.B."/>
            <person name="Misra R.C."/>
            <person name="Kikuchi S."/>
            <person name="Rejzek M."/>
            <person name="Martin A.C."/>
            <person name="Harkess A."/>
            <person name="Leebens-Mack J."/>
            <person name="Louveau T."/>
            <person name="Stephenson M.J."/>
            <person name="Osbourn A."/>
        </authorList>
    </citation>
    <scope>NUCLEOTIDE SEQUENCE</scope>
    <source>
        <strain evidence="2">S10</strain>
    </source>
</reference>